<dbReference type="EMBL" id="JACHJV010000001">
    <property type="protein sequence ID" value="MBB4925074.1"/>
    <property type="molecule type" value="Genomic_DNA"/>
</dbReference>
<accession>A0A7W7R4A5</accession>
<feature type="region of interest" description="Disordered" evidence="1">
    <location>
        <begin position="363"/>
        <end position="429"/>
    </location>
</feature>
<organism evidence="4 5">
    <name type="scientific">Kitasatospora kifunensis</name>
    <name type="common">Streptomyces kifunensis</name>
    <dbReference type="NCBI Taxonomy" id="58351"/>
    <lineage>
        <taxon>Bacteria</taxon>
        <taxon>Bacillati</taxon>
        <taxon>Actinomycetota</taxon>
        <taxon>Actinomycetes</taxon>
        <taxon>Kitasatosporales</taxon>
        <taxon>Streptomycetaceae</taxon>
        <taxon>Kitasatospora</taxon>
    </lineage>
</organism>
<evidence type="ECO:0000256" key="2">
    <source>
        <dbReference type="SAM" id="Phobius"/>
    </source>
</evidence>
<gene>
    <name evidence="4" type="ORF">FHR34_004067</name>
</gene>
<feature type="transmembrane region" description="Helical" evidence="2">
    <location>
        <begin position="98"/>
        <end position="123"/>
    </location>
</feature>
<feature type="compositionally biased region" description="Polar residues" evidence="1">
    <location>
        <begin position="285"/>
        <end position="304"/>
    </location>
</feature>
<dbReference type="Pfam" id="PF18915">
    <property type="entry name" value="DUF5667"/>
    <property type="match status" value="1"/>
</dbReference>
<comment type="caution">
    <text evidence="4">The sequence shown here is derived from an EMBL/GenBank/DDBJ whole genome shotgun (WGS) entry which is preliminary data.</text>
</comment>
<feature type="region of interest" description="Disordered" evidence="1">
    <location>
        <begin position="264"/>
        <end position="349"/>
    </location>
</feature>
<name>A0A7W7R4A5_KITKI</name>
<feature type="compositionally biased region" description="Low complexity" evidence="1">
    <location>
        <begin position="406"/>
        <end position="429"/>
    </location>
</feature>
<evidence type="ECO:0000313" key="5">
    <source>
        <dbReference type="Proteomes" id="UP000540506"/>
    </source>
</evidence>
<keyword evidence="2" id="KW-1133">Transmembrane helix</keyword>
<sequence length="429" mass="41974">MTANVLEHRRAKAFAEALEAHRTGQPAESATLGQLLDTTKALTALAAPAMDAGVKSEQRALLLAAFEQHAAGGLPTVPRQRRHRAERGLQRRRWGRRFAITGLVAGVTVGSFAGVAAASSGALPGDPLYGMKRGLEGLRLDLAGSDAERGALLLDQASTRLAEARSLVGRGGGNGALSQSTVAQLASALKDMHAEAAKGRDLLRSVYRANGSLDPMRTLASFAEAQDNHWSALQPRLPQQLTPVAGQVDQLFGDLNEDVAPLHLEPAQGPAAPGQTPAVGPATGSGQAASPANSATGNGQSGHPASTAPSGGGRSGSGAPSTGGGAPQSPGGGQAAQGGPLGGGGNPVGGLVNGLTGSLTGTGAGAGAAPAAPASSGAPQSTPTPGTTPAPAAPTAAPGQGGGTPATGQGLNLPPLIPGLLPGLGLDGN</sequence>
<feature type="compositionally biased region" description="Low complexity" evidence="1">
    <location>
        <begin position="266"/>
        <end position="284"/>
    </location>
</feature>
<reference evidence="4 5" key="1">
    <citation type="submission" date="2020-08" db="EMBL/GenBank/DDBJ databases">
        <title>Sequencing the genomes of 1000 actinobacteria strains.</title>
        <authorList>
            <person name="Klenk H.-P."/>
        </authorList>
    </citation>
    <scope>NUCLEOTIDE SEQUENCE [LARGE SCALE GENOMIC DNA]</scope>
    <source>
        <strain evidence="4 5">DSM 41654</strain>
    </source>
</reference>
<dbReference type="AlphaFoldDB" id="A0A7W7R4A5"/>
<feature type="compositionally biased region" description="Low complexity" evidence="1">
    <location>
        <begin position="367"/>
        <end position="385"/>
    </location>
</feature>
<evidence type="ECO:0000256" key="1">
    <source>
        <dbReference type="SAM" id="MobiDB-lite"/>
    </source>
</evidence>
<protein>
    <recommendedName>
        <fullName evidence="3">DUF5667 domain-containing protein</fullName>
    </recommendedName>
</protein>
<keyword evidence="2" id="KW-0812">Transmembrane</keyword>
<evidence type="ECO:0000313" key="4">
    <source>
        <dbReference type="EMBL" id="MBB4925074.1"/>
    </source>
</evidence>
<dbReference type="RefSeq" id="WP_184936976.1">
    <property type="nucleotide sequence ID" value="NZ_JACHJV010000001.1"/>
</dbReference>
<dbReference type="Proteomes" id="UP000540506">
    <property type="component" value="Unassembled WGS sequence"/>
</dbReference>
<evidence type="ECO:0000259" key="3">
    <source>
        <dbReference type="Pfam" id="PF18915"/>
    </source>
</evidence>
<keyword evidence="2" id="KW-0472">Membrane</keyword>
<dbReference type="InterPro" id="IPR043725">
    <property type="entry name" value="DUF5667"/>
</dbReference>
<feature type="compositionally biased region" description="Gly residues" evidence="1">
    <location>
        <begin position="310"/>
        <end position="349"/>
    </location>
</feature>
<feature type="domain" description="DUF5667" evidence="3">
    <location>
        <begin position="121"/>
        <end position="240"/>
    </location>
</feature>
<keyword evidence="5" id="KW-1185">Reference proteome</keyword>
<proteinExistence type="predicted"/>